<name>A0ABQ4U864_9HYPH</name>
<reference evidence="1" key="2">
    <citation type="submission" date="2021-08" db="EMBL/GenBank/DDBJ databases">
        <authorList>
            <person name="Tani A."/>
            <person name="Ola A."/>
            <person name="Ogura Y."/>
            <person name="Katsura K."/>
            <person name="Hayashi T."/>
        </authorList>
    </citation>
    <scope>NUCLEOTIDE SEQUENCE</scope>
    <source>
        <strain evidence="1">NBRC 15686</strain>
    </source>
</reference>
<dbReference type="RefSeq" id="WP_238221999.1">
    <property type="nucleotide sequence ID" value="NZ_BAAADH010000020.1"/>
</dbReference>
<accession>A0ABQ4U864</accession>
<evidence type="ECO:0000313" key="2">
    <source>
        <dbReference type="Proteomes" id="UP001055039"/>
    </source>
</evidence>
<dbReference type="Proteomes" id="UP001055039">
    <property type="component" value="Unassembled WGS sequence"/>
</dbReference>
<organism evidence="1 2">
    <name type="scientific">Methylorubrum aminovorans</name>
    <dbReference type="NCBI Taxonomy" id="269069"/>
    <lineage>
        <taxon>Bacteria</taxon>
        <taxon>Pseudomonadati</taxon>
        <taxon>Pseudomonadota</taxon>
        <taxon>Alphaproteobacteria</taxon>
        <taxon>Hyphomicrobiales</taxon>
        <taxon>Methylobacteriaceae</taxon>
        <taxon>Methylorubrum</taxon>
    </lineage>
</organism>
<protein>
    <submittedName>
        <fullName evidence="1">Uncharacterized protein</fullName>
    </submittedName>
</protein>
<gene>
    <name evidence="1" type="ORF">LNAOJCKE_0407</name>
</gene>
<keyword evidence="2" id="KW-1185">Reference proteome</keyword>
<comment type="caution">
    <text evidence="1">The sequence shown here is derived from an EMBL/GenBank/DDBJ whole genome shotgun (WGS) entry which is preliminary data.</text>
</comment>
<sequence length="448" mass="48080">MALKKLSELDDGGLITAGDQLLIARSGENYKIDGAQIAETVTRVEALETGVITPSHRGPWSLGYSYRTFTFEDGVLPAGWTFDKPGHTFVPNGDAANTVLRFPPLPGEIGGSTGLAVPFTSTLAFNEYSIRYRVSSEGPDKLRVSIDGGPYVIDVGGEQVAYTDFTGTVVPGSHTISLLYSRDSSVVRGDDTVYISSIRIPVAEDKVYHYGDTVSHNGKTYLCAKEGTIATPGAGTEWIEFAVPSSGGGGGMSLFPIKPPVPADFTVVAGRDFTSITASPSFTSFRRGFNGESGAQLAAYRGIPLTGATWEVTATIRIPLRHGSTTGLTGIAVRDTAGKLYEFGIEANSNSPQLSILRMSDNGTNYVGSGGSVSGMARFEWYTMRMSKTANFFDFEFSPDYGLTWERHQSYSLNDHLGAVESVGLVMQTYGFSAADSLVCAYWDLKYT</sequence>
<evidence type="ECO:0000313" key="1">
    <source>
        <dbReference type="EMBL" id="GJE63213.1"/>
    </source>
</evidence>
<dbReference type="EMBL" id="BPRC01000001">
    <property type="protein sequence ID" value="GJE63213.1"/>
    <property type="molecule type" value="Genomic_DNA"/>
</dbReference>
<reference evidence="1" key="1">
    <citation type="journal article" date="2021" name="Front. Microbiol.">
        <title>Comprehensive Comparative Genomics and Phenotyping of Methylobacterium Species.</title>
        <authorList>
            <person name="Alessa O."/>
            <person name="Ogura Y."/>
            <person name="Fujitani Y."/>
            <person name="Takami H."/>
            <person name="Hayashi T."/>
            <person name="Sahin N."/>
            <person name="Tani A."/>
        </authorList>
    </citation>
    <scope>NUCLEOTIDE SEQUENCE</scope>
    <source>
        <strain evidence="1">NBRC 15686</strain>
    </source>
</reference>
<proteinExistence type="predicted"/>